<evidence type="ECO:0000313" key="1">
    <source>
        <dbReference type="EMBL" id="CEP27033.1"/>
    </source>
</evidence>
<gene>
    <name evidence="1" type="ORF">PFCIRM138_11515</name>
</gene>
<dbReference type="InterPro" id="IPR021888">
    <property type="entry name" value="DUF3499"/>
</dbReference>
<evidence type="ECO:0008006" key="2">
    <source>
        <dbReference type="Google" id="ProtNLM"/>
    </source>
</evidence>
<accession>A0A068VP34</accession>
<sequence>MATLTFSYPDSTAVVGPLSGEVEPGTYDLCADHARTLSVPRGWQIIRLADIAETVPVPDDDDDLLALANAVREIGLGGAPMPAPAPVRQPDESGIVELAHRGHLRVIADQKRAR</sequence>
<protein>
    <recommendedName>
        <fullName evidence="2">PF12005 family protein</fullName>
    </recommendedName>
</protein>
<dbReference type="Pfam" id="PF12005">
    <property type="entry name" value="DUF3499"/>
    <property type="match status" value="1"/>
</dbReference>
<organism evidence="1">
    <name type="scientific">Propionibacterium freudenreichii subsp. freudenreichii</name>
    <dbReference type="NCBI Taxonomy" id="66712"/>
    <lineage>
        <taxon>Bacteria</taxon>
        <taxon>Bacillati</taxon>
        <taxon>Actinomycetota</taxon>
        <taxon>Actinomycetes</taxon>
        <taxon>Propionibacteriales</taxon>
        <taxon>Propionibacteriaceae</taxon>
        <taxon>Propionibacterium</taxon>
    </lineage>
</organism>
<dbReference type="EMBL" id="LM676427">
    <property type="protein sequence ID" value="CEP27033.1"/>
    <property type="molecule type" value="Genomic_DNA"/>
</dbReference>
<proteinExistence type="predicted"/>
<name>A0A068VP34_PROFF</name>
<dbReference type="AlphaFoldDB" id="A0A068VP34"/>
<reference evidence="1" key="1">
    <citation type="submission" date="2014-08" db="EMBL/GenBank/DDBJ databases">
        <authorList>
            <person name="Falentin Helene"/>
        </authorList>
    </citation>
    <scope>NUCLEOTIDE SEQUENCE</scope>
</reference>